<keyword evidence="3" id="KW-0804">Transcription</keyword>
<evidence type="ECO:0000259" key="4">
    <source>
        <dbReference type="PROSITE" id="PS50949"/>
    </source>
</evidence>
<evidence type="ECO:0000256" key="2">
    <source>
        <dbReference type="ARBA" id="ARBA00023125"/>
    </source>
</evidence>
<dbReference type="SUPFAM" id="SSF46785">
    <property type="entry name" value="Winged helix' DNA-binding domain"/>
    <property type="match status" value="1"/>
</dbReference>
<dbReference type="Pfam" id="PF07702">
    <property type="entry name" value="UTRA"/>
    <property type="match status" value="1"/>
</dbReference>
<gene>
    <name evidence="5" type="ORF">IAB71_05655</name>
</gene>
<evidence type="ECO:0000313" key="6">
    <source>
        <dbReference type="Proteomes" id="UP000824169"/>
    </source>
</evidence>
<dbReference type="PANTHER" id="PTHR44846">
    <property type="entry name" value="MANNOSYL-D-GLYCERATE TRANSPORT/METABOLISM SYSTEM REPRESSOR MNGR-RELATED"/>
    <property type="match status" value="1"/>
</dbReference>
<evidence type="ECO:0000256" key="3">
    <source>
        <dbReference type="ARBA" id="ARBA00023163"/>
    </source>
</evidence>
<dbReference type="PRINTS" id="PR00035">
    <property type="entry name" value="HTHGNTR"/>
</dbReference>
<proteinExistence type="predicted"/>
<accession>A0A9D1P2A2</accession>
<dbReference type="Gene3D" id="3.40.1410.10">
    <property type="entry name" value="Chorismate lyase-like"/>
    <property type="match status" value="1"/>
</dbReference>
<dbReference type="InterPro" id="IPR028978">
    <property type="entry name" value="Chorismate_lyase_/UTRA_dom_sf"/>
</dbReference>
<reference evidence="5" key="2">
    <citation type="journal article" date="2021" name="PeerJ">
        <title>Extensive microbial diversity within the chicken gut microbiome revealed by metagenomics and culture.</title>
        <authorList>
            <person name="Gilroy R."/>
            <person name="Ravi A."/>
            <person name="Getino M."/>
            <person name="Pursley I."/>
            <person name="Horton D.L."/>
            <person name="Alikhan N.F."/>
            <person name="Baker D."/>
            <person name="Gharbi K."/>
            <person name="Hall N."/>
            <person name="Watson M."/>
            <person name="Adriaenssens E.M."/>
            <person name="Foster-Nyarko E."/>
            <person name="Jarju S."/>
            <person name="Secka A."/>
            <person name="Antonio M."/>
            <person name="Oren A."/>
            <person name="Chaudhuri R.R."/>
            <person name="La Ragione R."/>
            <person name="Hildebrand F."/>
            <person name="Pallen M.J."/>
        </authorList>
    </citation>
    <scope>NUCLEOTIDE SEQUENCE</scope>
    <source>
        <strain evidence="5">CHK188-20938</strain>
    </source>
</reference>
<sequence>MPKSKFESIYRDLKLKIEDGTYEYRQLLPSEHALVQSYGCSRNTVRRAVAGLVADGYVQTMQGKGVRCIFRPVEQTSYTIGSIESFKESSVRNHQKGRTRVLQFVEITADQKVSSRTGFAPGSELYYIQRLHYLDGIPLILNHNYFLKNAVPGLTPEIAEASIYEYIEDTLHQTIVNSKRVISVEKITEIDEKYLRLNVQDYNCMAVISSHTYNSDGVMFEFTQSRHRPDYFRFYDNALRRPAYGSTG</sequence>
<reference evidence="5" key="1">
    <citation type="submission" date="2020-10" db="EMBL/GenBank/DDBJ databases">
        <authorList>
            <person name="Gilroy R."/>
        </authorList>
    </citation>
    <scope>NUCLEOTIDE SEQUENCE</scope>
    <source>
        <strain evidence="5">CHK188-20938</strain>
    </source>
</reference>
<comment type="caution">
    <text evidence="5">The sequence shown here is derived from an EMBL/GenBank/DDBJ whole genome shotgun (WGS) entry which is preliminary data.</text>
</comment>
<dbReference type="SMART" id="SM00345">
    <property type="entry name" value="HTH_GNTR"/>
    <property type="match status" value="1"/>
</dbReference>
<dbReference type="CDD" id="cd07377">
    <property type="entry name" value="WHTH_GntR"/>
    <property type="match status" value="1"/>
</dbReference>
<dbReference type="Pfam" id="PF00392">
    <property type="entry name" value="GntR"/>
    <property type="match status" value="1"/>
</dbReference>
<keyword evidence="2" id="KW-0238">DNA-binding</keyword>
<dbReference type="SUPFAM" id="SSF64288">
    <property type="entry name" value="Chorismate lyase-like"/>
    <property type="match status" value="1"/>
</dbReference>
<dbReference type="InterPro" id="IPR000524">
    <property type="entry name" value="Tscrpt_reg_HTH_GntR"/>
</dbReference>
<keyword evidence="1" id="KW-0805">Transcription regulation</keyword>
<dbReference type="InterPro" id="IPR050679">
    <property type="entry name" value="Bact_HTH_transcr_reg"/>
</dbReference>
<dbReference type="GO" id="GO:0003677">
    <property type="term" value="F:DNA binding"/>
    <property type="evidence" value="ECO:0007669"/>
    <property type="project" value="UniProtKB-KW"/>
</dbReference>
<feature type="domain" description="HTH gntR-type" evidence="4">
    <location>
        <begin position="3"/>
        <end position="71"/>
    </location>
</feature>
<dbReference type="GO" id="GO:0003700">
    <property type="term" value="F:DNA-binding transcription factor activity"/>
    <property type="evidence" value="ECO:0007669"/>
    <property type="project" value="InterPro"/>
</dbReference>
<dbReference type="GO" id="GO:0045892">
    <property type="term" value="P:negative regulation of DNA-templated transcription"/>
    <property type="evidence" value="ECO:0007669"/>
    <property type="project" value="TreeGrafter"/>
</dbReference>
<dbReference type="EMBL" id="DVOO01000015">
    <property type="protein sequence ID" value="HIV25263.1"/>
    <property type="molecule type" value="Genomic_DNA"/>
</dbReference>
<organism evidence="5 6">
    <name type="scientific">Candidatus Scatomonas pullistercoris</name>
    <dbReference type="NCBI Taxonomy" id="2840920"/>
    <lineage>
        <taxon>Bacteria</taxon>
        <taxon>Bacillati</taxon>
        <taxon>Bacillota</taxon>
        <taxon>Clostridia</taxon>
        <taxon>Lachnospirales</taxon>
        <taxon>Lachnospiraceae</taxon>
        <taxon>Lachnospiraceae incertae sedis</taxon>
        <taxon>Candidatus Scatomonas</taxon>
    </lineage>
</organism>
<protein>
    <submittedName>
        <fullName evidence="5">UTRA domain-containing protein</fullName>
    </submittedName>
</protein>
<dbReference type="Proteomes" id="UP000824169">
    <property type="component" value="Unassembled WGS sequence"/>
</dbReference>
<dbReference type="InterPro" id="IPR036388">
    <property type="entry name" value="WH-like_DNA-bd_sf"/>
</dbReference>
<dbReference type="InterPro" id="IPR036390">
    <property type="entry name" value="WH_DNA-bd_sf"/>
</dbReference>
<dbReference type="PROSITE" id="PS50949">
    <property type="entry name" value="HTH_GNTR"/>
    <property type="match status" value="1"/>
</dbReference>
<dbReference type="InterPro" id="IPR011663">
    <property type="entry name" value="UTRA"/>
</dbReference>
<dbReference type="SMART" id="SM00866">
    <property type="entry name" value="UTRA"/>
    <property type="match status" value="1"/>
</dbReference>
<evidence type="ECO:0000256" key="1">
    <source>
        <dbReference type="ARBA" id="ARBA00023015"/>
    </source>
</evidence>
<evidence type="ECO:0000313" key="5">
    <source>
        <dbReference type="EMBL" id="HIV25263.1"/>
    </source>
</evidence>
<name>A0A9D1P2A2_9FIRM</name>
<dbReference type="AlphaFoldDB" id="A0A9D1P2A2"/>
<dbReference type="Gene3D" id="1.10.10.10">
    <property type="entry name" value="Winged helix-like DNA-binding domain superfamily/Winged helix DNA-binding domain"/>
    <property type="match status" value="1"/>
</dbReference>
<dbReference type="PANTHER" id="PTHR44846:SF12">
    <property type="entry name" value="HTH-TYPE TRANSCRIPTIONAL REGULATOR TRER"/>
    <property type="match status" value="1"/>
</dbReference>